<dbReference type="OrthoDB" id="5636740at2"/>
<dbReference type="AlphaFoldDB" id="A0A378HZ11"/>
<dbReference type="RefSeq" id="WP_115301765.1">
    <property type="nucleotide sequence ID" value="NZ_CAAAHO010000006.1"/>
</dbReference>
<name>A0A378HZ11_9GAMM</name>
<proteinExistence type="predicted"/>
<organism evidence="2 3">
    <name type="scientific">Legionella beliardensis</name>
    <dbReference type="NCBI Taxonomy" id="91822"/>
    <lineage>
        <taxon>Bacteria</taxon>
        <taxon>Pseudomonadati</taxon>
        <taxon>Pseudomonadota</taxon>
        <taxon>Gammaproteobacteria</taxon>
        <taxon>Legionellales</taxon>
        <taxon>Legionellaceae</taxon>
        <taxon>Legionella</taxon>
    </lineage>
</organism>
<evidence type="ECO:0000313" key="3">
    <source>
        <dbReference type="Proteomes" id="UP000254968"/>
    </source>
</evidence>
<reference evidence="2 3" key="1">
    <citation type="submission" date="2018-06" db="EMBL/GenBank/DDBJ databases">
        <authorList>
            <consortium name="Pathogen Informatics"/>
            <person name="Doyle S."/>
        </authorList>
    </citation>
    <scope>NUCLEOTIDE SEQUENCE [LARGE SCALE GENOMIC DNA]</scope>
    <source>
        <strain evidence="2 3">NCTC13315</strain>
    </source>
</reference>
<feature type="compositionally biased region" description="Basic and acidic residues" evidence="1">
    <location>
        <begin position="224"/>
        <end position="234"/>
    </location>
</feature>
<feature type="region of interest" description="Disordered" evidence="1">
    <location>
        <begin position="223"/>
        <end position="248"/>
    </location>
</feature>
<protein>
    <submittedName>
        <fullName evidence="2">Uncharacterized protein</fullName>
    </submittedName>
</protein>
<accession>A0A378HZ11</accession>
<keyword evidence="3" id="KW-1185">Reference proteome</keyword>
<feature type="compositionally biased region" description="Polar residues" evidence="1">
    <location>
        <begin position="237"/>
        <end position="248"/>
    </location>
</feature>
<dbReference type="Proteomes" id="UP000254968">
    <property type="component" value="Unassembled WGS sequence"/>
</dbReference>
<dbReference type="EMBL" id="UGNV01000001">
    <property type="protein sequence ID" value="STX27982.1"/>
    <property type="molecule type" value="Genomic_DNA"/>
</dbReference>
<gene>
    <name evidence="2" type="ORF">NCTC13315_00504</name>
</gene>
<evidence type="ECO:0000313" key="2">
    <source>
        <dbReference type="EMBL" id="STX27982.1"/>
    </source>
</evidence>
<sequence>MLSKSEENLNTKQVRERFLFCNGLEGEISLDDFVGTAESKIGKVLISDGFGPCQAVLARLKNGEYAIYHALKMDCNKSFQNFVNSIKNNVEIVYVFQKSNPAINMRKGPYLAMNLARELNCKVKRINVDGYTGIYANADSSEVVLFQYPAYERNSKKTKIHLNEEQIKIINPELIGIKRTVFELYDNHQHDYKSCSKGVIVHNDVVIPEKFIPSGHGLFNSNYQDKDSNVESKKGHTSSNKNNKCTLL</sequence>
<evidence type="ECO:0000256" key="1">
    <source>
        <dbReference type="SAM" id="MobiDB-lite"/>
    </source>
</evidence>